<proteinExistence type="predicted"/>
<name>R7QT63_CHOCR</name>
<sequence>MSPDCTSEISFLPQAQPQWLLSLPSPASPLLGTLAPSFRPGPPACVLLGQECPLLLSRRPSLSRPPRPRN</sequence>
<dbReference type="Gramene" id="CDF40540">
    <property type="protein sequence ID" value="CDF40540"/>
    <property type="gene ID" value="CHC_T00007252001"/>
</dbReference>
<protein>
    <submittedName>
        <fullName evidence="1">Uncharacterized protein</fullName>
    </submittedName>
</protein>
<dbReference type="AlphaFoldDB" id="R7QT63"/>
<evidence type="ECO:0000313" key="1">
    <source>
        <dbReference type="EMBL" id="CDF40540.1"/>
    </source>
</evidence>
<dbReference type="KEGG" id="ccp:CHC_T00007252001"/>
<gene>
    <name evidence="1" type="ORF">CHC_T00007252001</name>
</gene>
<dbReference type="EMBL" id="HG002195">
    <property type="protein sequence ID" value="CDF40540.1"/>
    <property type="molecule type" value="Genomic_DNA"/>
</dbReference>
<reference evidence="2" key="1">
    <citation type="journal article" date="2013" name="Proc. Natl. Acad. Sci. U.S.A.">
        <title>Genome structure and metabolic features in the red seaweed Chondrus crispus shed light on evolution of the Archaeplastida.</title>
        <authorList>
            <person name="Collen J."/>
            <person name="Porcel B."/>
            <person name="Carre W."/>
            <person name="Ball S.G."/>
            <person name="Chaparro C."/>
            <person name="Tonon T."/>
            <person name="Barbeyron T."/>
            <person name="Michel G."/>
            <person name="Noel B."/>
            <person name="Valentin K."/>
            <person name="Elias M."/>
            <person name="Artiguenave F."/>
            <person name="Arun A."/>
            <person name="Aury J.M."/>
            <person name="Barbosa-Neto J.F."/>
            <person name="Bothwell J.H."/>
            <person name="Bouget F.Y."/>
            <person name="Brillet L."/>
            <person name="Cabello-Hurtado F."/>
            <person name="Capella-Gutierrez S."/>
            <person name="Charrier B."/>
            <person name="Cladiere L."/>
            <person name="Cock J.M."/>
            <person name="Coelho S.M."/>
            <person name="Colleoni C."/>
            <person name="Czjzek M."/>
            <person name="Da Silva C."/>
            <person name="Delage L."/>
            <person name="Denoeud F."/>
            <person name="Deschamps P."/>
            <person name="Dittami S.M."/>
            <person name="Gabaldon T."/>
            <person name="Gachon C.M."/>
            <person name="Groisillier A."/>
            <person name="Herve C."/>
            <person name="Jabbari K."/>
            <person name="Katinka M."/>
            <person name="Kloareg B."/>
            <person name="Kowalczyk N."/>
            <person name="Labadie K."/>
            <person name="Leblanc C."/>
            <person name="Lopez P.J."/>
            <person name="McLachlan D.H."/>
            <person name="Meslet-Cladiere L."/>
            <person name="Moustafa A."/>
            <person name="Nehr Z."/>
            <person name="Nyvall Collen P."/>
            <person name="Panaud O."/>
            <person name="Partensky F."/>
            <person name="Poulain J."/>
            <person name="Rensing S.A."/>
            <person name="Rousvoal S."/>
            <person name="Samson G."/>
            <person name="Symeonidi A."/>
            <person name="Weissenbach J."/>
            <person name="Zambounis A."/>
            <person name="Wincker P."/>
            <person name="Boyen C."/>
        </authorList>
    </citation>
    <scope>NUCLEOTIDE SEQUENCE [LARGE SCALE GENOMIC DNA]</scope>
    <source>
        <strain evidence="2">cv. Stackhouse</strain>
    </source>
</reference>
<accession>R7QT63</accession>
<organism evidence="1 2">
    <name type="scientific">Chondrus crispus</name>
    <name type="common">Carrageen Irish moss</name>
    <name type="synonym">Polymorpha crispa</name>
    <dbReference type="NCBI Taxonomy" id="2769"/>
    <lineage>
        <taxon>Eukaryota</taxon>
        <taxon>Rhodophyta</taxon>
        <taxon>Florideophyceae</taxon>
        <taxon>Rhodymeniophycidae</taxon>
        <taxon>Gigartinales</taxon>
        <taxon>Gigartinaceae</taxon>
        <taxon>Chondrus</taxon>
    </lineage>
</organism>
<evidence type="ECO:0000313" key="2">
    <source>
        <dbReference type="Proteomes" id="UP000012073"/>
    </source>
</evidence>
<dbReference type="RefSeq" id="XP_005710834.1">
    <property type="nucleotide sequence ID" value="XM_005710777.1"/>
</dbReference>
<dbReference type="GeneID" id="17318537"/>
<dbReference type="Proteomes" id="UP000012073">
    <property type="component" value="Unassembled WGS sequence"/>
</dbReference>
<keyword evidence="2" id="KW-1185">Reference proteome</keyword>